<dbReference type="SUPFAM" id="SSF56935">
    <property type="entry name" value="Porins"/>
    <property type="match status" value="1"/>
</dbReference>
<feature type="domain" description="TonB-dependent receptor-like beta-barrel" evidence="11">
    <location>
        <begin position="111"/>
        <end position="556"/>
    </location>
</feature>
<dbReference type="InterPro" id="IPR036942">
    <property type="entry name" value="Beta-barrel_TonB_sf"/>
</dbReference>
<evidence type="ECO:0000256" key="10">
    <source>
        <dbReference type="SAM" id="SignalP"/>
    </source>
</evidence>
<dbReference type="GO" id="GO:0044718">
    <property type="term" value="P:siderophore transmembrane transport"/>
    <property type="evidence" value="ECO:0007669"/>
    <property type="project" value="TreeGrafter"/>
</dbReference>
<evidence type="ECO:0000256" key="4">
    <source>
        <dbReference type="ARBA" id="ARBA00022692"/>
    </source>
</evidence>
<keyword evidence="5 10" id="KW-0732">Signal</keyword>
<dbReference type="GO" id="GO:0009279">
    <property type="term" value="C:cell outer membrane"/>
    <property type="evidence" value="ECO:0007669"/>
    <property type="project" value="UniProtKB-SubCell"/>
</dbReference>
<accession>A0A1I6HF11</accession>
<gene>
    <name evidence="12" type="ORF">SAMN04490243_2657</name>
</gene>
<dbReference type="RefSeq" id="WP_092983044.1">
    <property type="nucleotide sequence ID" value="NZ_FOYQ01000002.1"/>
</dbReference>
<keyword evidence="7" id="KW-0472">Membrane</keyword>
<feature type="signal peptide" evidence="10">
    <location>
        <begin position="1"/>
        <end position="22"/>
    </location>
</feature>
<dbReference type="Gene3D" id="2.40.170.20">
    <property type="entry name" value="TonB-dependent receptor, beta-barrel domain"/>
    <property type="match status" value="1"/>
</dbReference>
<evidence type="ECO:0000256" key="8">
    <source>
        <dbReference type="ARBA" id="ARBA00023170"/>
    </source>
</evidence>
<dbReference type="AlphaFoldDB" id="A0A1I6HF11"/>
<evidence type="ECO:0000256" key="1">
    <source>
        <dbReference type="ARBA" id="ARBA00004571"/>
    </source>
</evidence>
<feature type="chain" id="PRO_5011734055" description="TonB-dependent receptor-like beta-barrel domain-containing protein" evidence="10">
    <location>
        <begin position="23"/>
        <end position="584"/>
    </location>
</feature>
<evidence type="ECO:0000256" key="3">
    <source>
        <dbReference type="ARBA" id="ARBA00022452"/>
    </source>
</evidence>
<dbReference type="InterPro" id="IPR000531">
    <property type="entry name" value="Beta-barrel_TonB"/>
</dbReference>
<evidence type="ECO:0000256" key="2">
    <source>
        <dbReference type="ARBA" id="ARBA00022448"/>
    </source>
</evidence>
<keyword evidence="4" id="KW-0812">Transmembrane</keyword>
<proteinExistence type="predicted"/>
<evidence type="ECO:0000256" key="9">
    <source>
        <dbReference type="ARBA" id="ARBA00023237"/>
    </source>
</evidence>
<dbReference type="EMBL" id="FOYQ01000002">
    <property type="protein sequence ID" value="SFR52968.1"/>
    <property type="molecule type" value="Genomic_DNA"/>
</dbReference>
<evidence type="ECO:0000259" key="11">
    <source>
        <dbReference type="Pfam" id="PF00593"/>
    </source>
</evidence>
<evidence type="ECO:0000313" key="13">
    <source>
        <dbReference type="Proteomes" id="UP000199534"/>
    </source>
</evidence>
<dbReference type="PANTHER" id="PTHR30069:SF29">
    <property type="entry name" value="HEMOGLOBIN AND HEMOGLOBIN-HAPTOGLOBIN-BINDING PROTEIN 1-RELATED"/>
    <property type="match status" value="1"/>
</dbReference>
<comment type="subcellular location">
    <subcellularLocation>
        <location evidence="1">Cell outer membrane</location>
        <topology evidence="1">Multi-pass membrane protein</topology>
    </subcellularLocation>
</comment>
<keyword evidence="8" id="KW-0675">Receptor</keyword>
<dbReference type="Pfam" id="PF00593">
    <property type="entry name" value="TonB_dep_Rec_b-barrel"/>
    <property type="match status" value="1"/>
</dbReference>
<keyword evidence="3" id="KW-1134">Transmembrane beta strand</keyword>
<dbReference type="GO" id="GO:0015344">
    <property type="term" value="F:siderophore uptake transmembrane transporter activity"/>
    <property type="evidence" value="ECO:0007669"/>
    <property type="project" value="TreeGrafter"/>
</dbReference>
<dbReference type="Proteomes" id="UP000199534">
    <property type="component" value="Unassembled WGS sequence"/>
</dbReference>
<evidence type="ECO:0000256" key="7">
    <source>
        <dbReference type="ARBA" id="ARBA00023136"/>
    </source>
</evidence>
<protein>
    <recommendedName>
        <fullName evidence="11">TonB-dependent receptor-like beta-barrel domain-containing protein</fullName>
    </recommendedName>
</protein>
<dbReference type="InterPro" id="IPR039426">
    <property type="entry name" value="TonB-dep_rcpt-like"/>
</dbReference>
<dbReference type="PANTHER" id="PTHR30069">
    <property type="entry name" value="TONB-DEPENDENT OUTER MEMBRANE RECEPTOR"/>
    <property type="match status" value="1"/>
</dbReference>
<dbReference type="OrthoDB" id="1264254at2"/>
<reference evidence="12 13" key="1">
    <citation type="submission" date="2016-10" db="EMBL/GenBank/DDBJ databases">
        <authorList>
            <person name="de Groot N.N."/>
        </authorList>
    </citation>
    <scope>NUCLEOTIDE SEQUENCE [LARGE SCALE GENOMIC DNA]</scope>
    <source>
        <strain evidence="12 13">DSM 21019</strain>
    </source>
</reference>
<evidence type="ECO:0000256" key="6">
    <source>
        <dbReference type="ARBA" id="ARBA00023077"/>
    </source>
</evidence>
<evidence type="ECO:0000313" key="12">
    <source>
        <dbReference type="EMBL" id="SFR52968.1"/>
    </source>
</evidence>
<sequence>MKNTLKYCLLVAALCFSQMGWSQEDDDLGTETVTVTRSYTPTVSDAYKIKTLPSLNDSIVLRKKPIEYTILPVPVASTFTPAKGRAATVERATPEKLYSSYAAIGLGNYNNALADFYISRDYDRGSKRLDFGLSHLSSRGDIENTPLDTDFYNTDLSLTYAQRERDWEWNATAGIEHRRYNWYGLPEETFDEPTIAGIDETQDYFRGEIKGGIQMEETYFKDAELLLRRFWDAADSGENRARFEAGFSFPLTEEALDLGVAADYVGGSFTNADQAEFFNTTGIDYSFLIAGVRPRLLMLRDDLKLELGARFVVGLDLENNDTDFYIYPAVAASYRLLEESVIAYAGVEGGLMQNSYYEFTQDNPFVSPTLQIRPTDRQYEANLGFKGQLAPSVSYDLRGTYRAENFLPLFILNPQNETRGDEKGYNYGNSFRLFYDDVKTLGISGALEFSLNRNFTLGLSGAVYDYDTETDNPAWNLPDTEGSATLDYQHNSGWYGGLNLFYVGMRSDFSSVALENTLSENYPATILELDSYVDANAHLGYRVNDQLSIFARGSNLLGNDYQRWANFRVQGLQVLAGVSYKFDL</sequence>
<dbReference type="STRING" id="400055.SAMN04490243_2657"/>
<keyword evidence="13" id="KW-1185">Reference proteome</keyword>
<keyword evidence="6" id="KW-0798">TonB box</keyword>
<keyword evidence="9" id="KW-0998">Cell outer membrane</keyword>
<evidence type="ECO:0000256" key="5">
    <source>
        <dbReference type="ARBA" id="ARBA00022729"/>
    </source>
</evidence>
<name>A0A1I6HF11_9FLAO</name>
<keyword evidence="2" id="KW-0813">Transport</keyword>
<organism evidence="12 13">
    <name type="scientific">Robiginitalea myxolifaciens</name>
    <dbReference type="NCBI Taxonomy" id="400055"/>
    <lineage>
        <taxon>Bacteria</taxon>
        <taxon>Pseudomonadati</taxon>
        <taxon>Bacteroidota</taxon>
        <taxon>Flavobacteriia</taxon>
        <taxon>Flavobacteriales</taxon>
        <taxon>Flavobacteriaceae</taxon>
        <taxon>Robiginitalea</taxon>
    </lineage>
</organism>